<evidence type="ECO:0000313" key="3">
    <source>
        <dbReference type="Proteomes" id="UP001240529"/>
    </source>
</evidence>
<dbReference type="EMBL" id="JAVIAC010000005">
    <property type="protein sequence ID" value="MDQ7952439.1"/>
    <property type="molecule type" value="Genomic_DNA"/>
</dbReference>
<feature type="transmembrane region" description="Helical" evidence="1">
    <location>
        <begin position="380"/>
        <end position="403"/>
    </location>
</feature>
<comment type="caution">
    <text evidence="2">The sequence shown here is derived from an EMBL/GenBank/DDBJ whole genome shotgun (WGS) entry which is preliminary data.</text>
</comment>
<feature type="transmembrane region" description="Helical" evidence="1">
    <location>
        <begin position="437"/>
        <end position="455"/>
    </location>
</feature>
<proteinExistence type="predicted"/>
<reference evidence="2" key="1">
    <citation type="submission" date="2023-07" db="EMBL/GenBank/DDBJ databases">
        <authorList>
            <person name="Shahid S."/>
            <person name="Akbar M.Y."/>
            <person name="Ajmal W."/>
            <person name="Ansari A."/>
            <person name="Ghazanfar S."/>
        </authorList>
    </citation>
    <scope>NUCLEOTIDE SEQUENCE</scope>
    <source>
        <strain evidence="2">NIGAB</strain>
    </source>
</reference>
<organism evidence="2 3">
    <name type="scientific">Stenotrophomonas geniculata</name>
    <dbReference type="NCBI Taxonomy" id="86188"/>
    <lineage>
        <taxon>Bacteria</taxon>
        <taxon>Pseudomonadati</taxon>
        <taxon>Pseudomonadota</taxon>
        <taxon>Gammaproteobacteria</taxon>
        <taxon>Lysobacterales</taxon>
        <taxon>Lysobacteraceae</taxon>
        <taxon>Stenotrophomonas</taxon>
    </lineage>
</organism>
<dbReference type="RefSeq" id="WP_125438140.1">
    <property type="nucleotide sequence ID" value="NZ_JAUZEA010000005.1"/>
</dbReference>
<accession>A0AAP5F2V4</accession>
<keyword evidence="1" id="KW-1133">Transmembrane helix</keyword>
<feature type="transmembrane region" description="Helical" evidence="1">
    <location>
        <begin position="410"/>
        <end position="431"/>
    </location>
</feature>
<evidence type="ECO:0000256" key="1">
    <source>
        <dbReference type="SAM" id="Phobius"/>
    </source>
</evidence>
<name>A0AAP5F2V4_9GAMM</name>
<feature type="transmembrane region" description="Helical" evidence="1">
    <location>
        <begin position="182"/>
        <end position="205"/>
    </location>
</feature>
<dbReference type="Proteomes" id="UP001240529">
    <property type="component" value="Unassembled WGS sequence"/>
</dbReference>
<protein>
    <submittedName>
        <fullName evidence="2">Uncharacterized protein</fullName>
    </submittedName>
</protein>
<dbReference type="AlphaFoldDB" id="A0AAP5F2V4"/>
<gene>
    <name evidence="2" type="ORF">Q0031_11650</name>
</gene>
<sequence length="471" mass="51914">MRFWKTSGRPAALFVAATVLLMTLGLTFPGKGMINNGDFLRVHQSMPILTKGWEPLKEEYAYRNEQQVSPDSLMAGVAQLTGLASRVGSPKSMPMWTVSSVLLAVFLSGTFILVRMGLASPQLRRTITVTVASLSVFAGIYAVYFRSLYEEAMVLALAPTLAAGIIALTQEGKYRLFTLSSAAILVCKAQMILMLPVLLVTVLWMDPRGGRYRQKLATCLFLTVCGFSYQAYLAHFGEMSAVNNYNRTYNGIGWALQRSADWPAKTFEQRLHYFSENRLDMQARSSIYEPDPSLPLLGTSYWPTGAEISTERWSPATAATRAVQIQNAFDAGKPHMYVMRVASQPALAWALLRNTVATAWKSDYSLSHLRSDKTIADRGFNAVGLSGWAFQLGALLLVVIVAVRRTATSFFALICFGLIAPLFVVLGDGYYEFEKHMAPYIMLTPAFVAIQFANGGRRKPGVLRQPEAGAS</sequence>
<feature type="transmembrane region" description="Helical" evidence="1">
    <location>
        <begin position="126"/>
        <end position="146"/>
    </location>
</feature>
<evidence type="ECO:0000313" key="2">
    <source>
        <dbReference type="EMBL" id="MDQ7952439.1"/>
    </source>
</evidence>
<keyword evidence="1" id="KW-0812">Transmembrane</keyword>
<keyword evidence="1" id="KW-0472">Membrane</keyword>
<feature type="transmembrane region" description="Helical" evidence="1">
    <location>
        <begin position="93"/>
        <end position="114"/>
    </location>
</feature>